<feature type="domain" description="Distal membrane-arm assembly complex protein 1-like" evidence="1">
    <location>
        <begin position="48"/>
        <end position="95"/>
    </location>
</feature>
<name>A0A803T404_ANOCA</name>
<sequence length="165" mass="18210">HLSKLNGPAEAWIKTSGTAPSFLPAGKMAPEAAGSASAAPPAKGRFWSCLSCRLLSGAALIGSGFWVYLAPRTVIRQRRVPPNMWQITQMTFAFGRCPGGISSEMHINDPNLFLLHNCDVWCVVFQNFVSLDSEVPQYLCVLIFQYFCRFVIPPVLCCWEVVLEA</sequence>
<reference evidence="2" key="2">
    <citation type="submission" date="2025-08" db="UniProtKB">
        <authorList>
            <consortium name="Ensembl"/>
        </authorList>
    </citation>
    <scope>IDENTIFICATION</scope>
</reference>
<dbReference type="GeneTree" id="ENSGT01130000282145"/>
<reference evidence="2" key="1">
    <citation type="submission" date="2009-12" db="EMBL/GenBank/DDBJ databases">
        <title>The Genome Sequence of Anolis carolinensis (Green Anole Lizard).</title>
        <authorList>
            <consortium name="The Genome Sequencing Platform"/>
            <person name="Di Palma F."/>
            <person name="Alfoldi J."/>
            <person name="Heiman D."/>
            <person name="Young S."/>
            <person name="Grabherr M."/>
            <person name="Johnson J."/>
            <person name="Lander E.S."/>
            <person name="Lindblad-Toh K."/>
        </authorList>
    </citation>
    <scope>NUCLEOTIDE SEQUENCE [LARGE SCALE GENOMIC DNA]</scope>
    <source>
        <strain evidence="2">JBL SC #1</strain>
    </source>
</reference>
<proteinExistence type="predicted"/>
<dbReference type="Pfam" id="PF15055">
    <property type="entry name" value="DMAC1_Dmo2"/>
    <property type="match status" value="1"/>
</dbReference>
<dbReference type="AlphaFoldDB" id="A0A803T404"/>
<dbReference type="InterPro" id="IPR053117">
    <property type="entry name" value="DMAC_Protein"/>
</dbReference>
<protein>
    <recommendedName>
        <fullName evidence="1">Distal membrane-arm assembly complex protein 1-like domain-containing protein</fullName>
    </recommendedName>
</protein>
<accession>A0A803T404</accession>
<evidence type="ECO:0000259" key="1">
    <source>
        <dbReference type="Pfam" id="PF15055"/>
    </source>
</evidence>
<organism evidence="2 3">
    <name type="scientific">Anolis carolinensis</name>
    <name type="common">Green anole</name>
    <name type="synonym">American chameleon</name>
    <dbReference type="NCBI Taxonomy" id="28377"/>
    <lineage>
        <taxon>Eukaryota</taxon>
        <taxon>Metazoa</taxon>
        <taxon>Chordata</taxon>
        <taxon>Craniata</taxon>
        <taxon>Vertebrata</taxon>
        <taxon>Euteleostomi</taxon>
        <taxon>Lepidosauria</taxon>
        <taxon>Squamata</taxon>
        <taxon>Bifurcata</taxon>
        <taxon>Unidentata</taxon>
        <taxon>Episquamata</taxon>
        <taxon>Toxicofera</taxon>
        <taxon>Iguania</taxon>
        <taxon>Dactyloidae</taxon>
        <taxon>Anolis</taxon>
    </lineage>
</organism>
<dbReference type="Proteomes" id="UP000001646">
    <property type="component" value="Unplaced"/>
</dbReference>
<reference evidence="2" key="3">
    <citation type="submission" date="2025-09" db="UniProtKB">
        <authorList>
            <consortium name="Ensembl"/>
        </authorList>
    </citation>
    <scope>IDENTIFICATION</scope>
</reference>
<keyword evidence="3" id="KW-1185">Reference proteome</keyword>
<evidence type="ECO:0000313" key="3">
    <source>
        <dbReference type="Proteomes" id="UP000001646"/>
    </source>
</evidence>
<dbReference type="PANTHER" id="PTHR36469">
    <property type="entry name" value="DISTAL MEMBRANE-ARM ASSEMBLY COMPLEX PROTEIN 1"/>
    <property type="match status" value="1"/>
</dbReference>
<dbReference type="PANTHER" id="PTHR36469:SF1">
    <property type="entry name" value="DISTAL MEMBRANE-ARM ASSEMBLY COMPLEX PROTEIN 1"/>
    <property type="match status" value="1"/>
</dbReference>
<evidence type="ECO:0000313" key="2">
    <source>
        <dbReference type="Ensembl" id="ENSACAP00000029944.1"/>
    </source>
</evidence>
<dbReference type="Ensembl" id="ENSACAT00000058108.1">
    <property type="protein sequence ID" value="ENSACAP00000029944.1"/>
    <property type="gene ID" value="ENSACAG00000038489.1"/>
</dbReference>
<dbReference type="InterPro" id="IPR028036">
    <property type="entry name" value="DMAC1-like_dom"/>
</dbReference>
<dbReference type="InParanoid" id="A0A803T404"/>